<dbReference type="AlphaFoldDB" id="A0A7X4H6W2"/>
<dbReference type="PANTHER" id="PTHR10907:SF47">
    <property type="entry name" value="REGUCALCIN"/>
    <property type="match status" value="1"/>
</dbReference>
<evidence type="ECO:0000256" key="2">
    <source>
        <dbReference type="PIRSR" id="PIRSR605511-2"/>
    </source>
</evidence>
<dbReference type="PANTHER" id="PTHR10907">
    <property type="entry name" value="REGUCALCIN"/>
    <property type="match status" value="1"/>
</dbReference>
<dbReference type="GO" id="GO:0005509">
    <property type="term" value="F:calcium ion binding"/>
    <property type="evidence" value="ECO:0007669"/>
    <property type="project" value="TreeGrafter"/>
</dbReference>
<dbReference type="InterPro" id="IPR013658">
    <property type="entry name" value="SGL"/>
</dbReference>
<protein>
    <submittedName>
        <fullName evidence="5">SMP-30/gluconolactonase/LRE family protein</fullName>
    </submittedName>
</protein>
<comment type="cofactor">
    <cofactor evidence="2">
        <name>Zn(2+)</name>
        <dbReference type="ChEBI" id="CHEBI:29105"/>
    </cofactor>
    <text evidence="2">Binds 1 divalent metal cation per subunit.</text>
</comment>
<organism evidence="5 6">
    <name type="scientific">Pseudoduganella aquatica</name>
    <dbReference type="NCBI Taxonomy" id="2660641"/>
    <lineage>
        <taxon>Bacteria</taxon>
        <taxon>Pseudomonadati</taxon>
        <taxon>Pseudomonadota</taxon>
        <taxon>Betaproteobacteria</taxon>
        <taxon>Burkholderiales</taxon>
        <taxon>Oxalobacteraceae</taxon>
        <taxon>Telluria group</taxon>
        <taxon>Pseudoduganella</taxon>
    </lineage>
</organism>
<keyword evidence="6" id="KW-1185">Reference proteome</keyword>
<dbReference type="InterPro" id="IPR011042">
    <property type="entry name" value="6-blade_b-propeller_TolB-like"/>
</dbReference>
<keyword evidence="2" id="KW-0862">Zinc</keyword>
<dbReference type="PRINTS" id="PR01790">
    <property type="entry name" value="SMP30FAMILY"/>
</dbReference>
<dbReference type="SUPFAM" id="SSF63829">
    <property type="entry name" value="Calcium-dependent phosphotriesterase"/>
    <property type="match status" value="1"/>
</dbReference>
<comment type="similarity">
    <text evidence="1">Belongs to the SMP-30/CGR1 family.</text>
</comment>
<evidence type="ECO:0000313" key="5">
    <source>
        <dbReference type="EMBL" id="MYN05826.1"/>
    </source>
</evidence>
<comment type="caution">
    <text evidence="5">The sequence shown here is derived from an EMBL/GenBank/DDBJ whole genome shotgun (WGS) entry which is preliminary data.</text>
</comment>
<dbReference type="Pfam" id="PF08450">
    <property type="entry name" value="SGL"/>
    <property type="match status" value="1"/>
</dbReference>
<evidence type="ECO:0000313" key="6">
    <source>
        <dbReference type="Proteomes" id="UP000450676"/>
    </source>
</evidence>
<evidence type="ECO:0000259" key="4">
    <source>
        <dbReference type="Pfam" id="PF08450"/>
    </source>
</evidence>
<feature type="binding site" evidence="2">
    <location>
        <position position="177"/>
    </location>
    <ligand>
        <name>a divalent metal cation</name>
        <dbReference type="ChEBI" id="CHEBI:60240"/>
    </ligand>
</feature>
<proteinExistence type="inferred from homology"/>
<keyword evidence="2" id="KW-0479">Metal-binding</keyword>
<dbReference type="GO" id="GO:0004341">
    <property type="term" value="F:gluconolactonase activity"/>
    <property type="evidence" value="ECO:0007669"/>
    <property type="project" value="TreeGrafter"/>
</dbReference>
<gene>
    <name evidence="5" type="ORF">GTP77_00575</name>
</gene>
<dbReference type="RefSeq" id="WP_161070222.1">
    <property type="nucleotide sequence ID" value="NZ_CP086370.1"/>
</dbReference>
<feature type="region of interest" description="Disordered" evidence="3">
    <location>
        <begin position="93"/>
        <end position="114"/>
    </location>
</feature>
<evidence type="ECO:0000256" key="3">
    <source>
        <dbReference type="SAM" id="MobiDB-lite"/>
    </source>
</evidence>
<feature type="domain" description="SMP-30/Gluconolactonase/LRE-like region" evidence="4">
    <location>
        <begin position="25"/>
        <end position="287"/>
    </location>
</feature>
<dbReference type="EMBL" id="WWCU01000001">
    <property type="protein sequence ID" value="MYN05826.1"/>
    <property type="molecule type" value="Genomic_DNA"/>
</dbReference>
<dbReference type="InterPro" id="IPR005511">
    <property type="entry name" value="SMP-30"/>
</dbReference>
<name>A0A7X4H6W2_9BURK</name>
<evidence type="ECO:0000256" key="1">
    <source>
        <dbReference type="ARBA" id="ARBA00008853"/>
    </source>
</evidence>
<dbReference type="Gene3D" id="2.120.10.30">
    <property type="entry name" value="TolB, C-terminal domain"/>
    <property type="match status" value="1"/>
</dbReference>
<accession>A0A7X4H6W2</accession>
<sequence length="311" mass="32384">MDRAARQDTAPTAAQALAPDAGVDGLRWHADRWWWTDPDSVALYLWSPGSAPLRSRLPDSVSAFAFCRSGRVLLAQAKWLCFADLAAPPLQGLGRRPPQPAMAVDPAEPRTAISDGSTDRAGNFVFGTGTAAGTPGAASPGSAAGTAGFAPAIGSFYQYSARHGLRRLALPTVAAANSICFSPDGRIMYFSDAATRRIQQCDYDAEAARVANVRLFADAQDARPRGAAVDSAGCVWSAQALDADGHCRVVRYAPDGAALRSELLPAAQPTRPAFGGPGLEQLMVGSAAGLHLMDGAGASGLACTLFNDIKE</sequence>
<reference evidence="5 6" key="1">
    <citation type="submission" date="2019-12" db="EMBL/GenBank/DDBJ databases">
        <title>Novel species isolated from a subtropical stream in China.</title>
        <authorList>
            <person name="Lu H."/>
        </authorList>
    </citation>
    <scope>NUCLEOTIDE SEQUENCE [LARGE SCALE GENOMIC DNA]</scope>
    <source>
        <strain evidence="5 6">FT127W</strain>
    </source>
</reference>
<dbReference type="Proteomes" id="UP000450676">
    <property type="component" value="Unassembled WGS sequence"/>
</dbReference>
<dbReference type="GO" id="GO:0019853">
    <property type="term" value="P:L-ascorbic acid biosynthetic process"/>
    <property type="evidence" value="ECO:0007669"/>
    <property type="project" value="TreeGrafter"/>
</dbReference>